<dbReference type="Pfam" id="PF07786">
    <property type="entry name" value="HGSNAT_cat"/>
    <property type="match status" value="1"/>
</dbReference>
<keyword evidence="2" id="KW-0812">Transmembrane</keyword>
<keyword evidence="5" id="KW-1185">Reference proteome</keyword>
<feature type="transmembrane region" description="Helical" evidence="2">
    <location>
        <begin position="131"/>
        <end position="149"/>
    </location>
</feature>
<dbReference type="Proteomes" id="UP000266915">
    <property type="component" value="Unassembled WGS sequence"/>
</dbReference>
<feature type="domain" description="Heparan-alpha-glucosaminide N-acetyltransferase catalytic" evidence="3">
    <location>
        <begin position="12"/>
        <end position="206"/>
    </location>
</feature>
<dbReference type="RefSeq" id="WP_159453363.1">
    <property type="nucleotide sequence ID" value="NZ_FXAP01000002.1"/>
</dbReference>
<organism evidence="4 5">
    <name type="scientific">Plantibacter flavus</name>
    <dbReference type="NCBI Taxonomy" id="150123"/>
    <lineage>
        <taxon>Bacteria</taxon>
        <taxon>Bacillati</taxon>
        <taxon>Actinomycetota</taxon>
        <taxon>Actinomycetes</taxon>
        <taxon>Micrococcales</taxon>
        <taxon>Microbacteriaceae</taxon>
        <taxon>Plantibacter</taxon>
    </lineage>
</organism>
<keyword evidence="2" id="KW-0472">Membrane</keyword>
<feature type="transmembrane region" description="Helical" evidence="2">
    <location>
        <begin position="340"/>
        <end position="362"/>
    </location>
</feature>
<comment type="caution">
    <text evidence="4">The sequence shown here is derived from an EMBL/GenBank/DDBJ whole genome shotgun (WGS) entry which is preliminary data.</text>
</comment>
<proteinExistence type="predicted"/>
<feature type="transmembrane region" description="Helical" evidence="2">
    <location>
        <begin position="298"/>
        <end position="319"/>
    </location>
</feature>
<feature type="region of interest" description="Disordered" evidence="1">
    <location>
        <begin position="412"/>
        <end position="445"/>
    </location>
</feature>
<evidence type="ECO:0000313" key="5">
    <source>
        <dbReference type="Proteomes" id="UP000266915"/>
    </source>
</evidence>
<keyword evidence="2" id="KW-1133">Transmembrane helix</keyword>
<evidence type="ECO:0000313" key="4">
    <source>
        <dbReference type="EMBL" id="ROR79975.1"/>
    </source>
</evidence>
<evidence type="ECO:0000256" key="2">
    <source>
        <dbReference type="SAM" id="Phobius"/>
    </source>
</evidence>
<evidence type="ECO:0000256" key="1">
    <source>
        <dbReference type="SAM" id="MobiDB-lite"/>
    </source>
</evidence>
<gene>
    <name evidence="4" type="ORF">EDD42_0005</name>
</gene>
<dbReference type="EMBL" id="RKHL01000001">
    <property type="protein sequence ID" value="ROR79975.1"/>
    <property type="molecule type" value="Genomic_DNA"/>
</dbReference>
<feature type="transmembrane region" description="Helical" evidence="2">
    <location>
        <begin position="105"/>
        <end position="124"/>
    </location>
</feature>
<feature type="transmembrane region" description="Helical" evidence="2">
    <location>
        <begin position="215"/>
        <end position="238"/>
    </location>
</feature>
<protein>
    <submittedName>
        <fullName evidence="4">Putative membrane protein</fullName>
    </submittedName>
</protein>
<name>A0A3N2BXG8_9MICO</name>
<feature type="transmembrane region" description="Helical" evidence="2">
    <location>
        <begin position="48"/>
        <end position="67"/>
    </location>
</feature>
<sequence>MSSPASRQRADRLIGLDLARFLALIGMMATHVWAFDIATGGHTPITEVLSGKAAALFAVLAGIGIVLTSRRDLAAGSPAAARLNLFGRGFALLVLGLTLGVLPGGIYVIIAYYGVTFWLAIPAVTWRPRTLLVVAAVWAVVWPICSQALRVPLSGVDSPEIGSASWFDVSSGGFARGLLLTGVYPALTWIVYVLVGMAVGRLLMDARANGTLRRFALRLAAIGLVVAIAADRLAALLLGPVGGMQGIARAWTGGLEPDPTTITAVEDALAEGMYGTSPTESFWWLVARAPHSGTTLDLLFTIGIAAVVIGLCLALGTVLNRGWSLALLPATGAGAAPLTVYSAHVFMASVGALIAAIAGTYADTAWLISSPQLWLVHVAGALLLGWIIALTKRRGPLETLVHAAGRALTVAAKGPERRAADGPHQPLGTPRERAGRVSRPRSPSA</sequence>
<feature type="transmembrane region" description="Helical" evidence="2">
    <location>
        <begin position="79"/>
        <end position="99"/>
    </location>
</feature>
<dbReference type="InterPro" id="IPR012429">
    <property type="entry name" value="HGSNAT_cat"/>
</dbReference>
<feature type="transmembrane region" description="Helical" evidence="2">
    <location>
        <begin position="183"/>
        <end position="203"/>
    </location>
</feature>
<accession>A0A3N2BXG8</accession>
<feature type="transmembrane region" description="Helical" evidence="2">
    <location>
        <begin position="374"/>
        <end position="391"/>
    </location>
</feature>
<feature type="transmembrane region" description="Helical" evidence="2">
    <location>
        <begin position="21"/>
        <end position="42"/>
    </location>
</feature>
<reference evidence="4 5" key="1">
    <citation type="submission" date="2018-11" db="EMBL/GenBank/DDBJ databases">
        <title>Sequencing the genomes of 1000 actinobacteria strains.</title>
        <authorList>
            <person name="Klenk H.-P."/>
        </authorList>
    </citation>
    <scope>NUCLEOTIDE SEQUENCE [LARGE SCALE GENOMIC DNA]</scope>
    <source>
        <strain evidence="4 5">DSM 14012</strain>
    </source>
</reference>
<evidence type="ECO:0000259" key="3">
    <source>
        <dbReference type="Pfam" id="PF07786"/>
    </source>
</evidence>
<dbReference type="AlphaFoldDB" id="A0A3N2BXG8"/>